<accession>G2GWQ5</accession>
<dbReference type="Pfam" id="PF08100">
    <property type="entry name" value="Dimerisation"/>
    <property type="match status" value="1"/>
</dbReference>
<dbReference type="PANTHER" id="PTHR43712:SF2">
    <property type="entry name" value="O-METHYLTRANSFERASE CICE"/>
    <property type="match status" value="1"/>
</dbReference>
<dbReference type="GO" id="GO:0032259">
    <property type="term" value="P:methylation"/>
    <property type="evidence" value="ECO:0007669"/>
    <property type="project" value="UniProtKB-KW"/>
</dbReference>
<dbReference type="Gene3D" id="3.40.50.150">
    <property type="entry name" value="Vaccinia Virus protein VP39"/>
    <property type="match status" value="1"/>
</dbReference>
<dbReference type="EMBL" id="AGCA01000036">
    <property type="protein sequence ID" value="EGY29823.1"/>
    <property type="molecule type" value="Genomic_DNA"/>
</dbReference>
<dbReference type="PANTHER" id="PTHR43712">
    <property type="entry name" value="PUTATIVE (AFU_ORTHOLOGUE AFUA_4G14580)-RELATED"/>
    <property type="match status" value="1"/>
</dbReference>
<dbReference type="AlphaFoldDB" id="G2GWQ5"/>
<dbReference type="InterPro" id="IPR001077">
    <property type="entry name" value="COMT_C"/>
</dbReference>
<dbReference type="RefSeq" id="WP_006705823.1">
    <property type="nucleotide sequence ID" value="NZ_AGCA01000036.1"/>
</dbReference>
<keyword evidence="3" id="KW-0949">S-adenosyl-L-methionine</keyword>
<dbReference type="PROSITE" id="PS51683">
    <property type="entry name" value="SAM_OMT_II"/>
    <property type="match status" value="1"/>
</dbReference>
<dbReference type="InterPro" id="IPR012967">
    <property type="entry name" value="COMT_dimerisation"/>
</dbReference>
<dbReference type="InterPro" id="IPR016461">
    <property type="entry name" value="COMT-like"/>
</dbReference>
<proteinExistence type="predicted"/>
<dbReference type="InterPro" id="IPR036390">
    <property type="entry name" value="WH_DNA-bd_sf"/>
</dbReference>
<dbReference type="GO" id="GO:0008171">
    <property type="term" value="F:O-methyltransferase activity"/>
    <property type="evidence" value="ECO:0007669"/>
    <property type="project" value="InterPro"/>
</dbReference>
<dbReference type="Pfam" id="PF00891">
    <property type="entry name" value="Methyltransf_2"/>
    <property type="match status" value="1"/>
</dbReference>
<evidence type="ECO:0000256" key="3">
    <source>
        <dbReference type="ARBA" id="ARBA00022691"/>
    </source>
</evidence>
<dbReference type="OrthoDB" id="29650at2"/>
<sequence>HIDKSGQPLYMHRYAQVEPFYNGIAHVEAFSGELLTINTQGEKMALLRPTLQKPWQQLSADMVGFWRTETLAAAVRLQILDSLPGTTEGIAQQTTLPSKHLGRLLRALWELDVVENTEDTWQLTEKGQAFVPHHDSFLAAAAIMWSDVNRQVWGNITQAICQEKKQTHPVFKVTASDEKRVKYHQAIDGYAVEDFSPVLTLIDWQHHQYLIGVGRSAKVLLELLLTTHKHLHALLLGEEYVFQPISINSILTPRYSLKPHRLHHPWPQRADAILLPRVLHYWHDEQVIQILQQAHHALFPQGKIYLLEMLLDEQSPDGGLLDLNMLVESGGQLRTLFQWKMLLAQVSLQVQENINLTYGVNLLILQHQDK</sequence>
<name>G2GWQ5_9ENTR</name>
<dbReference type="InterPro" id="IPR029063">
    <property type="entry name" value="SAM-dependent_MTases_sf"/>
</dbReference>
<feature type="non-terminal residue" evidence="6">
    <location>
        <position position="1"/>
    </location>
</feature>
<evidence type="ECO:0000313" key="7">
    <source>
        <dbReference type="Proteomes" id="UP000004116"/>
    </source>
</evidence>
<dbReference type="GO" id="GO:0046983">
    <property type="term" value="F:protein dimerization activity"/>
    <property type="evidence" value="ECO:0007669"/>
    <property type="project" value="InterPro"/>
</dbReference>
<keyword evidence="2 6" id="KW-0808">Transferase</keyword>
<evidence type="ECO:0000259" key="5">
    <source>
        <dbReference type="Pfam" id="PF08100"/>
    </source>
</evidence>
<evidence type="ECO:0000256" key="2">
    <source>
        <dbReference type="ARBA" id="ARBA00022679"/>
    </source>
</evidence>
<keyword evidence="7" id="KW-1185">Reference proteome</keyword>
<protein>
    <submittedName>
        <fullName evidence="6">O-methyltransferase</fullName>
    </submittedName>
</protein>
<dbReference type="Gene3D" id="1.10.10.10">
    <property type="entry name" value="Winged helix-like DNA-binding domain superfamily/Winged helix DNA-binding domain"/>
    <property type="match status" value="1"/>
</dbReference>
<feature type="domain" description="O-methyltransferase C-terminal" evidence="4">
    <location>
        <begin position="266"/>
        <end position="345"/>
    </location>
</feature>
<evidence type="ECO:0000256" key="1">
    <source>
        <dbReference type="ARBA" id="ARBA00022603"/>
    </source>
</evidence>
<dbReference type="SUPFAM" id="SSF53335">
    <property type="entry name" value="S-adenosyl-L-methionine-dependent methyltransferases"/>
    <property type="match status" value="1"/>
</dbReference>
<dbReference type="Proteomes" id="UP000004116">
    <property type="component" value="Unassembled WGS sequence"/>
</dbReference>
<evidence type="ECO:0000313" key="6">
    <source>
        <dbReference type="EMBL" id="EGY29823.1"/>
    </source>
</evidence>
<comment type="caution">
    <text evidence="6">The sequence shown here is derived from an EMBL/GenBank/DDBJ whole genome shotgun (WGS) entry which is preliminary data.</text>
</comment>
<dbReference type="SUPFAM" id="SSF46785">
    <property type="entry name" value="Winged helix' DNA-binding domain"/>
    <property type="match status" value="1"/>
</dbReference>
<reference evidence="6 7" key="1">
    <citation type="journal article" date="2012" name="Genome Res.">
        <title>Genomic basis of endosymbiont-conferred protection against an insect parasitoid.</title>
        <authorList>
            <person name="Hansen A.K."/>
            <person name="Vorburger C."/>
            <person name="Moran N.A."/>
        </authorList>
    </citation>
    <scope>NUCLEOTIDE SEQUENCE [LARGE SCALE GENOMIC DNA]</scope>
    <source>
        <strain evidence="7">R5.15</strain>
    </source>
</reference>
<dbReference type="InterPro" id="IPR036388">
    <property type="entry name" value="WH-like_DNA-bd_sf"/>
</dbReference>
<gene>
    <name evidence="6" type="ORF">Rin_00001890</name>
</gene>
<evidence type="ECO:0000259" key="4">
    <source>
        <dbReference type="Pfam" id="PF00891"/>
    </source>
</evidence>
<keyword evidence="1 6" id="KW-0489">Methyltransferase</keyword>
<organism evidence="6 7">
    <name type="scientific">Candidatus Regiella insecticola 5.15</name>
    <dbReference type="NCBI Taxonomy" id="1005043"/>
    <lineage>
        <taxon>Bacteria</taxon>
        <taxon>Pseudomonadati</taxon>
        <taxon>Pseudomonadota</taxon>
        <taxon>Gammaproteobacteria</taxon>
        <taxon>Enterobacterales</taxon>
        <taxon>Enterobacteriaceae</taxon>
        <taxon>aphid secondary symbionts</taxon>
        <taxon>Candidatus Regiella</taxon>
    </lineage>
</organism>
<feature type="domain" description="O-methyltransferase dimerisation" evidence="5">
    <location>
        <begin position="63"/>
        <end position="131"/>
    </location>
</feature>